<evidence type="ECO:0000313" key="1">
    <source>
        <dbReference type="EnsemblMetazoa" id="CJA41390.1"/>
    </source>
</evidence>
<sequence>MGLASTLFRRTSSTGHYDSTWIQYFADEKKNHSFTMLSELKDAVWDKIQPSYLESLTTSRNNRLFQVMRKFEGPSSY</sequence>
<dbReference type="EnsemblMetazoa" id="CJA41390.1">
    <property type="protein sequence ID" value="CJA41390.1"/>
    <property type="gene ID" value="WBGene00217238"/>
</dbReference>
<reference evidence="2" key="1">
    <citation type="submission" date="2010-08" db="EMBL/GenBank/DDBJ databases">
        <authorList>
            <consortium name="Caenorhabditis japonica Sequencing Consortium"/>
            <person name="Wilson R.K."/>
        </authorList>
    </citation>
    <scope>NUCLEOTIDE SEQUENCE [LARGE SCALE GENOMIC DNA]</scope>
    <source>
        <strain evidence="2">DF5081</strain>
    </source>
</reference>
<evidence type="ECO:0000313" key="2">
    <source>
        <dbReference type="Proteomes" id="UP000005237"/>
    </source>
</evidence>
<name>A0A8R1ES10_CAEJA</name>
<accession>A0A8R1ES10</accession>
<keyword evidence="2" id="KW-1185">Reference proteome</keyword>
<reference evidence="1" key="2">
    <citation type="submission" date="2022-06" db="UniProtKB">
        <authorList>
            <consortium name="EnsemblMetazoa"/>
        </authorList>
    </citation>
    <scope>IDENTIFICATION</scope>
    <source>
        <strain evidence="1">DF5081</strain>
    </source>
</reference>
<dbReference type="AlphaFoldDB" id="A0A8R1ES10"/>
<dbReference type="Proteomes" id="UP000005237">
    <property type="component" value="Unassembled WGS sequence"/>
</dbReference>
<organism evidence="1 2">
    <name type="scientific">Caenorhabditis japonica</name>
    <dbReference type="NCBI Taxonomy" id="281687"/>
    <lineage>
        <taxon>Eukaryota</taxon>
        <taxon>Metazoa</taxon>
        <taxon>Ecdysozoa</taxon>
        <taxon>Nematoda</taxon>
        <taxon>Chromadorea</taxon>
        <taxon>Rhabditida</taxon>
        <taxon>Rhabditina</taxon>
        <taxon>Rhabditomorpha</taxon>
        <taxon>Rhabditoidea</taxon>
        <taxon>Rhabditidae</taxon>
        <taxon>Peloderinae</taxon>
        <taxon>Caenorhabditis</taxon>
    </lineage>
</organism>
<protein>
    <submittedName>
        <fullName evidence="1">Uncharacterized protein</fullName>
    </submittedName>
</protein>
<proteinExistence type="predicted"/>